<name>A0A9R1CAD5_9BACT</name>
<feature type="transmembrane region" description="Helical" evidence="2">
    <location>
        <begin position="6"/>
        <end position="25"/>
    </location>
</feature>
<evidence type="ECO:0000313" key="3">
    <source>
        <dbReference type="EMBL" id="GJG58930.1"/>
    </source>
</evidence>
<feature type="compositionally biased region" description="Basic and acidic residues" evidence="1">
    <location>
        <begin position="95"/>
        <end position="116"/>
    </location>
</feature>
<sequence>MDLNFKSVLLAIFTFLIIGLCHPLVIKTEYYFGTRPWWIWLICGLAAVVGALFVADDFISTLLAVFGASLLWGIGELFSQKKRVERGWFPMNPKRKNEYRPSAESTDSHSDEKEER</sequence>
<dbReference type="Proteomes" id="UP000825483">
    <property type="component" value="Unassembled WGS sequence"/>
</dbReference>
<keyword evidence="2" id="KW-0472">Membrane</keyword>
<evidence type="ECO:0000256" key="1">
    <source>
        <dbReference type="SAM" id="MobiDB-lite"/>
    </source>
</evidence>
<dbReference type="AlphaFoldDB" id="A0A9R1CAD5"/>
<proteinExistence type="predicted"/>
<accession>A0A9R1CAD5</accession>
<evidence type="ECO:0000313" key="4">
    <source>
        <dbReference type="Proteomes" id="UP000825483"/>
    </source>
</evidence>
<dbReference type="RefSeq" id="WP_223925902.1">
    <property type="nucleotide sequence ID" value="NZ_BPTU01000001.1"/>
</dbReference>
<feature type="transmembrane region" description="Helical" evidence="2">
    <location>
        <begin position="37"/>
        <end position="55"/>
    </location>
</feature>
<protein>
    <submittedName>
        <fullName evidence="3">DUF4491 domain-containing protein</fullName>
    </submittedName>
</protein>
<feature type="region of interest" description="Disordered" evidence="1">
    <location>
        <begin position="91"/>
        <end position="116"/>
    </location>
</feature>
<organism evidence="3 4">
    <name type="scientific">Prevotella lacticifex</name>
    <dbReference type="NCBI Taxonomy" id="2854755"/>
    <lineage>
        <taxon>Bacteria</taxon>
        <taxon>Pseudomonadati</taxon>
        <taxon>Bacteroidota</taxon>
        <taxon>Bacteroidia</taxon>
        <taxon>Bacteroidales</taxon>
        <taxon>Prevotellaceae</taxon>
        <taxon>Prevotella</taxon>
    </lineage>
</organism>
<dbReference type="Pfam" id="PF14898">
    <property type="entry name" value="DUF4491"/>
    <property type="match status" value="1"/>
</dbReference>
<evidence type="ECO:0000256" key="2">
    <source>
        <dbReference type="SAM" id="Phobius"/>
    </source>
</evidence>
<keyword evidence="2" id="KW-1133">Transmembrane helix</keyword>
<feature type="transmembrane region" description="Helical" evidence="2">
    <location>
        <begin position="61"/>
        <end position="79"/>
    </location>
</feature>
<dbReference type="EMBL" id="BPUB01000002">
    <property type="protein sequence ID" value="GJG58930.1"/>
    <property type="molecule type" value="Genomic_DNA"/>
</dbReference>
<keyword evidence="2" id="KW-0812">Transmembrane</keyword>
<dbReference type="InterPro" id="IPR027890">
    <property type="entry name" value="DUF4491"/>
</dbReference>
<dbReference type="GeneID" id="72467026"/>
<comment type="caution">
    <text evidence="3">The sequence shown here is derived from an EMBL/GenBank/DDBJ whole genome shotgun (WGS) entry which is preliminary data.</text>
</comment>
<keyword evidence="4" id="KW-1185">Reference proteome</keyword>
<reference evidence="3" key="1">
    <citation type="journal article" date="2022" name="Int. J. Syst. Evol. Microbiol.">
        <title>Prevotella lacticifex sp. nov., isolated from the rumen of cows.</title>
        <authorList>
            <person name="Shinkai T."/>
            <person name="Ikeyama N."/>
            <person name="Kumagai M."/>
            <person name="Ohmori H."/>
            <person name="Sakamoto M."/>
            <person name="Ohkuma M."/>
            <person name="Mitsumori M."/>
        </authorList>
    </citation>
    <scope>NUCLEOTIDE SEQUENCE</scope>
    <source>
        <strain evidence="3">R5076</strain>
    </source>
</reference>
<gene>
    <name evidence="3" type="ORF">PRLR5076_17810</name>
</gene>